<dbReference type="EMBL" id="BFEA01000531">
    <property type="protein sequence ID" value="GBG85718.1"/>
    <property type="molecule type" value="Genomic_DNA"/>
</dbReference>
<feature type="compositionally biased region" description="Acidic residues" evidence="1">
    <location>
        <begin position="147"/>
        <end position="162"/>
    </location>
</feature>
<gene>
    <name evidence="2" type="ORF">CBR_g40446</name>
</gene>
<comment type="caution">
    <text evidence="2">The sequence shown here is derived from an EMBL/GenBank/DDBJ whole genome shotgun (WGS) entry which is preliminary data.</text>
</comment>
<keyword evidence="3" id="KW-1185">Reference proteome</keyword>
<accession>A0A388LTR1</accession>
<dbReference type="Proteomes" id="UP000265515">
    <property type="component" value="Unassembled WGS sequence"/>
</dbReference>
<feature type="compositionally biased region" description="Basic and acidic residues" evidence="1">
    <location>
        <begin position="168"/>
        <end position="192"/>
    </location>
</feature>
<feature type="compositionally biased region" description="Polar residues" evidence="1">
    <location>
        <begin position="231"/>
        <end position="260"/>
    </location>
</feature>
<protein>
    <submittedName>
        <fullName evidence="2">Uncharacterized protein</fullName>
    </submittedName>
</protein>
<dbReference type="AlphaFoldDB" id="A0A388LTR1"/>
<evidence type="ECO:0000313" key="3">
    <source>
        <dbReference type="Proteomes" id="UP000265515"/>
    </source>
</evidence>
<evidence type="ECO:0000256" key="1">
    <source>
        <dbReference type="SAM" id="MobiDB-lite"/>
    </source>
</evidence>
<reference evidence="2 3" key="1">
    <citation type="journal article" date="2018" name="Cell">
        <title>The Chara Genome: Secondary Complexity and Implications for Plant Terrestrialization.</title>
        <authorList>
            <person name="Nishiyama T."/>
            <person name="Sakayama H."/>
            <person name="Vries J.D."/>
            <person name="Buschmann H."/>
            <person name="Saint-Marcoux D."/>
            <person name="Ullrich K.K."/>
            <person name="Haas F.B."/>
            <person name="Vanderstraeten L."/>
            <person name="Becker D."/>
            <person name="Lang D."/>
            <person name="Vosolsobe S."/>
            <person name="Rombauts S."/>
            <person name="Wilhelmsson P.K.I."/>
            <person name="Janitza P."/>
            <person name="Kern R."/>
            <person name="Heyl A."/>
            <person name="Rumpler F."/>
            <person name="Villalobos L.I.A.C."/>
            <person name="Clay J.M."/>
            <person name="Skokan R."/>
            <person name="Toyoda A."/>
            <person name="Suzuki Y."/>
            <person name="Kagoshima H."/>
            <person name="Schijlen E."/>
            <person name="Tajeshwar N."/>
            <person name="Catarino B."/>
            <person name="Hetherington A.J."/>
            <person name="Saltykova A."/>
            <person name="Bonnot C."/>
            <person name="Breuninger H."/>
            <person name="Symeonidi A."/>
            <person name="Radhakrishnan G.V."/>
            <person name="Van Nieuwerburgh F."/>
            <person name="Deforce D."/>
            <person name="Chang C."/>
            <person name="Karol K.G."/>
            <person name="Hedrich R."/>
            <person name="Ulvskov P."/>
            <person name="Glockner G."/>
            <person name="Delwiche C.F."/>
            <person name="Petrasek J."/>
            <person name="Van de Peer Y."/>
            <person name="Friml J."/>
            <person name="Beilby M."/>
            <person name="Dolan L."/>
            <person name="Kohara Y."/>
            <person name="Sugano S."/>
            <person name="Fujiyama A."/>
            <person name="Delaux P.-M."/>
            <person name="Quint M."/>
            <person name="TheiBen G."/>
            <person name="Hagemann M."/>
            <person name="Harholt J."/>
            <person name="Dunand C."/>
            <person name="Zachgo S."/>
            <person name="Langdale J."/>
            <person name="Maumus F."/>
            <person name="Straeten D.V.D."/>
            <person name="Gould S.B."/>
            <person name="Rensing S.A."/>
        </authorList>
    </citation>
    <scope>NUCLEOTIDE SEQUENCE [LARGE SCALE GENOMIC DNA]</scope>
    <source>
        <strain evidence="2 3">S276</strain>
    </source>
</reference>
<name>A0A388LTR1_CHABU</name>
<feature type="region of interest" description="Disordered" evidence="1">
    <location>
        <begin position="52"/>
        <end position="90"/>
    </location>
</feature>
<dbReference type="Gramene" id="GBG85718">
    <property type="protein sequence ID" value="GBG85718"/>
    <property type="gene ID" value="CBR_g40446"/>
</dbReference>
<feature type="compositionally biased region" description="Basic and acidic residues" evidence="1">
    <location>
        <begin position="52"/>
        <end position="77"/>
    </location>
</feature>
<organism evidence="2 3">
    <name type="scientific">Chara braunii</name>
    <name type="common">Braun's stonewort</name>
    <dbReference type="NCBI Taxonomy" id="69332"/>
    <lineage>
        <taxon>Eukaryota</taxon>
        <taxon>Viridiplantae</taxon>
        <taxon>Streptophyta</taxon>
        <taxon>Charophyceae</taxon>
        <taxon>Charales</taxon>
        <taxon>Characeae</taxon>
        <taxon>Chara</taxon>
    </lineage>
</organism>
<feature type="region of interest" description="Disordered" evidence="1">
    <location>
        <begin position="129"/>
        <end position="260"/>
    </location>
</feature>
<sequence>MRHEPRRYSPLQKESELRDKIVELSKGVASIKEHFDEVKAKKEEKTCKKWEKEQLKEKARRREEEGELQRAAETARHEAKKKKKEEKAKQDALLRDEMKKYVTVTLHALVMMSEIKDDWLHQWKMSSLPTLTGGVKDAKGKKKVEFISEDEAESDYNTEESETSVAHELSEKTQRLCLSEKRKREDGLKTDDSPPIEQPAKRTPRRPGLKLGVSNTRVTRSKMKEKVIRTLNPTRNRTLVKTSLSKAGKSNTKKSPQATN</sequence>
<evidence type="ECO:0000313" key="2">
    <source>
        <dbReference type="EMBL" id="GBG85718.1"/>
    </source>
</evidence>
<proteinExistence type="predicted"/>